<dbReference type="Pfam" id="PF01343">
    <property type="entry name" value="Peptidase_S49"/>
    <property type="match status" value="2"/>
</dbReference>
<evidence type="ECO:0000256" key="1">
    <source>
        <dbReference type="ARBA" id="ARBA00004370"/>
    </source>
</evidence>
<evidence type="ECO:0000256" key="5">
    <source>
        <dbReference type="ARBA" id="ARBA00022825"/>
    </source>
</evidence>
<dbReference type="Proteomes" id="UP000569951">
    <property type="component" value="Unassembled WGS sequence"/>
</dbReference>
<dbReference type="InterPro" id="IPR029045">
    <property type="entry name" value="ClpP/crotonase-like_dom_sf"/>
</dbReference>
<comment type="subcellular location">
    <subcellularLocation>
        <location evidence="1">Membrane</location>
    </subcellularLocation>
</comment>
<gene>
    <name evidence="9" type="ORF">HNR42_001345</name>
</gene>
<accession>A0A841I1H3</accession>
<dbReference type="GO" id="GO:0006465">
    <property type="term" value="P:signal peptide processing"/>
    <property type="evidence" value="ECO:0007669"/>
    <property type="project" value="InterPro"/>
</dbReference>
<dbReference type="Gene3D" id="6.20.330.10">
    <property type="match status" value="1"/>
</dbReference>
<feature type="domain" description="Peptidase S49" evidence="8">
    <location>
        <begin position="349"/>
        <end position="496"/>
    </location>
</feature>
<dbReference type="PANTHER" id="PTHR33209:SF1">
    <property type="entry name" value="PEPTIDASE S49 DOMAIN-CONTAINING PROTEIN"/>
    <property type="match status" value="1"/>
</dbReference>
<evidence type="ECO:0000313" key="10">
    <source>
        <dbReference type="Proteomes" id="UP000569951"/>
    </source>
</evidence>
<dbReference type="CDD" id="cd07018">
    <property type="entry name" value="S49_SppA_67K_type"/>
    <property type="match status" value="1"/>
</dbReference>
<evidence type="ECO:0000259" key="8">
    <source>
        <dbReference type="Pfam" id="PF01343"/>
    </source>
</evidence>
<dbReference type="InterPro" id="IPR004634">
    <property type="entry name" value="Pept_S49_pIV"/>
</dbReference>
<dbReference type="NCBIfam" id="TIGR00706">
    <property type="entry name" value="SppA_dom"/>
    <property type="match status" value="1"/>
</dbReference>
<dbReference type="RefSeq" id="WP_183985833.1">
    <property type="nucleotide sequence ID" value="NZ_JACHHG010000004.1"/>
</dbReference>
<keyword evidence="4 9" id="KW-0378">Hydrolase</keyword>
<dbReference type="InterPro" id="IPR004635">
    <property type="entry name" value="Pept_S49_SppA"/>
</dbReference>
<keyword evidence="5" id="KW-0720">Serine protease</keyword>
<evidence type="ECO:0000256" key="2">
    <source>
        <dbReference type="ARBA" id="ARBA00008683"/>
    </source>
</evidence>
<dbReference type="EMBL" id="JACHHG010000004">
    <property type="protein sequence ID" value="MBB6097922.1"/>
    <property type="molecule type" value="Genomic_DNA"/>
</dbReference>
<comment type="similarity">
    <text evidence="2">Belongs to the peptidase S49 family.</text>
</comment>
<dbReference type="InterPro" id="IPR002142">
    <property type="entry name" value="Peptidase_S49"/>
</dbReference>
<dbReference type="PIRSF" id="PIRSF001217">
    <property type="entry name" value="Protease_4_SppA"/>
    <property type="match status" value="1"/>
</dbReference>
<keyword evidence="3 9" id="KW-0645">Protease</keyword>
<feature type="domain" description="Peptidase S49" evidence="8">
    <location>
        <begin position="105"/>
        <end position="248"/>
    </location>
</feature>
<proteinExistence type="inferred from homology"/>
<evidence type="ECO:0000256" key="3">
    <source>
        <dbReference type="ARBA" id="ARBA00022670"/>
    </source>
</evidence>
<evidence type="ECO:0000313" key="9">
    <source>
        <dbReference type="EMBL" id="MBB6097922.1"/>
    </source>
</evidence>
<keyword evidence="6" id="KW-0472">Membrane</keyword>
<dbReference type="EC" id="3.4.21.-" evidence="9"/>
<dbReference type="PANTHER" id="PTHR33209">
    <property type="entry name" value="PROTEASE 4"/>
    <property type="match status" value="1"/>
</dbReference>
<dbReference type="InterPro" id="IPR047272">
    <property type="entry name" value="S49_SppA_C"/>
</dbReference>
<dbReference type="Gene3D" id="3.90.226.10">
    <property type="entry name" value="2-enoyl-CoA Hydratase, Chain A, domain 1"/>
    <property type="match status" value="2"/>
</dbReference>
<reference evidence="9 10" key="1">
    <citation type="submission" date="2020-08" db="EMBL/GenBank/DDBJ databases">
        <title>Genomic Encyclopedia of Type Strains, Phase IV (KMG-IV): sequencing the most valuable type-strain genomes for metagenomic binning, comparative biology and taxonomic classification.</title>
        <authorList>
            <person name="Goeker M."/>
        </authorList>
    </citation>
    <scope>NUCLEOTIDE SEQUENCE [LARGE SCALE GENOMIC DNA]</scope>
    <source>
        <strain evidence="9 10">DSM 21458</strain>
    </source>
</reference>
<keyword evidence="10" id="KW-1185">Reference proteome</keyword>
<comment type="caution">
    <text evidence="9">The sequence shown here is derived from an EMBL/GenBank/DDBJ whole genome shotgun (WGS) entry which is preliminary data.</text>
</comment>
<feature type="active site" description="Nucleophile" evidence="7">
    <location>
        <position position="362"/>
    </location>
</feature>
<dbReference type="AlphaFoldDB" id="A0A841I1H3"/>
<organism evidence="9 10">
    <name type="scientific">Deinobacterium chartae</name>
    <dbReference type="NCBI Taxonomy" id="521158"/>
    <lineage>
        <taxon>Bacteria</taxon>
        <taxon>Thermotogati</taxon>
        <taxon>Deinococcota</taxon>
        <taxon>Deinococci</taxon>
        <taxon>Deinococcales</taxon>
        <taxon>Deinococcaceae</taxon>
        <taxon>Deinobacterium</taxon>
    </lineage>
</organism>
<dbReference type="InterPro" id="IPR047217">
    <property type="entry name" value="S49_SppA_67K_type_N"/>
</dbReference>
<feature type="active site" description="Proton donor/acceptor" evidence="7">
    <location>
        <position position="171"/>
    </location>
</feature>
<dbReference type="SUPFAM" id="SSF52096">
    <property type="entry name" value="ClpP/crotonase"/>
    <property type="match status" value="2"/>
</dbReference>
<name>A0A841I1H3_9DEIO</name>
<dbReference type="CDD" id="cd07023">
    <property type="entry name" value="S49_Sppa_N_C"/>
    <property type="match status" value="1"/>
</dbReference>
<evidence type="ECO:0000256" key="4">
    <source>
        <dbReference type="ARBA" id="ARBA00022801"/>
    </source>
</evidence>
<evidence type="ECO:0000256" key="7">
    <source>
        <dbReference type="PIRSR" id="PIRSR001217-1"/>
    </source>
</evidence>
<protein>
    <submittedName>
        <fullName evidence="9">Protease-4</fullName>
        <ecNumber evidence="9">3.4.21.-</ecNumber>
    </submittedName>
</protein>
<dbReference type="GO" id="GO:0008236">
    <property type="term" value="F:serine-type peptidase activity"/>
    <property type="evidence" value="ECO:0007669"/>
    <property type="project" value="UniProtKB-KW"/>
</dbReference>
<dbReference type="GO" id="GO:0016020">
    <property type="term" value="C:membrane"/>
    <property type="evidence" value="ECO:0007669"/>
    <property type="project" value="UniProtKB-SubCell"/>
</dbReference>
<sequence length="545" mass="59945">MKENARLQNALYNLGAGLQNLAADLPGERPRFVVIELTGRYPARALQRKLPELLTPRTDSLEEFETKLAALAQAEWLEGVVFRLGELQVNLATAYALRRAIARLSEQKTTWAFGTSFDMRSYYVASAAREIVAPESAEWNVLGLALSQTYLRDALERYGIRFEKIAVREYKTAMDTLTESQMTPYQREQLEALLRSLDRTFCQEVAASRNTTPETVHGWLEAGVTSSAQARELGLIDRIGYEDVLLDKQHHPLAQAARFLKLPLRDAAARRVAVVSLEGNIIVGKSRRSPLPLPLFGGAQAGSETLVRALRRAERDESTAAVVLYVDSGGGSALASDLIWREVARIRVRKPVVAVMGALAASGGYYVLTHAHKVIAAPGTLTGSIGVILGKAILEEFDRKYGFNREILKSAPFADITASSAPFSPQERALLERMATEVYERFTARVAEGRGLSRQRVDEIGRGRVWSGADALELGLVDEIGDLEVGIARARELAGLPANAPTWNVEAPRTLVLPDTSEPQAVLNYLAPLLRERALLMMPGDLQVY</sequence>
<evidence type="ECO:0000256" key="6">
    <source>
        <dbReference type="ARBA" id="ARBA00023136"/>
    </source>
</evidence>